<dbReference type="EMBL" id="CH473947">
    <property type="protein sequence ID" value="EDM03124.1"/>
    <property type="molecule type" value="Genomic_DNA"/>
</dbReference>
<accession>A6HAR9</accession>
<name>A6HAR9_RAT</name>
<dbReference type="Proteomes" id="UP000234681">
    <property type="component" value="Chromosome 6"/>
</dbReference>
<gene>
    <name evidence="1" type="ORF">rCG_63464</name>
</gene>
<feature type="non-terminal residue" evidence="1">
    <location>
        <position position="28"/>
    </location>
</feature>
<reference evidence="2" key="1">
    <citation type="submission" date="2005-09" db="EMBL/GenBank/DDBJ databases">
        <authorList>
            <person name="Mural R.J."/>
            <person name="Li P.W."/>
            <person name="Adams M.D."/>
            <person name="Amanatides P.G."/>
            <person name="Baden-Tillson H."/>
            <person name="Barnstead M."/>
            <person name="Chin S.H."/>
            <person name="Dew I."/>
            <person name="Evans C.A."/>
            <person name="Ferriera S."/>
            <person name="Flanigan M."/>
            <person name="Fosler C."/>
            <person name="Glodek A."/>
            <person name="Gu Z."/>
            <person name="Holt R.A."/>
            <person name="Jennings D."/>
            <person name="Kraft C.L."/>
            <person name="Lu F."/>
            <person name="Nguyen T."/>
            <person name="Nusskern D.R."/>
            <person name="Pfannkoch C.M."/>
            <person name="Sitter C."/>
            <person name="Sutton G.G."/>
            <person name="Venter J.C."/>
            <person name="Wang Z."/>
            <person name="Woodage T."/>
            <person name="Zheng X.H."/>
            <person name="Zhong F."/>
        </authorList>
    </citation>
    <scope>NUCLEOTIDE SEQUENCE [LARGE SCALE GENOMIC DNA]</scope>
    <source>
        <strain>BN</strain>
        <strain evidence="2">Sprague-Dawley</strain>
    </source>
</reference>
<organism evidence="1 2">
    <name type="scientific">Rattus norvegicus</name>
    <name type="common">Rat</name>
    <dbReference type="NCBI Taxonomy" id="10116"/>
    <lineage>
        <taxon>Eukaryota</taxon>
        <taxon>Metazoa</taxon>
        <taxon>Chordata</taxon>
        <taxon>Craniata</taxon>
        <taxon>Vertebrata</taxon>
        <taxon>Euteleostomi</taxon>
        <taxon>Mammalia</taxon>
        <taxon>Eutheria</taxon>
        <taxon>Euarchontoglires</taxon>
        <taxon>Glires</taxon>
        <taxon>Rodentia</taxon>
        <taxon>Myomorpha</taxon>
        <taxon>Muroidea</taxon>
        <taxon>Muridae</taxon>
        <taxon>Murinae</taxon>
        <taxon>Rattus</taxon>
    </lineage>
</organism>
<evidence type="ECO:0000313" key="2">
    <source>
        <dbReference type="Proteomes" id="UP000234681"/>
    </source>
</evidence>
<sequence>MKCFLWQGLYSLKPDTSQCSVSVFQNNL</sequence>
<evidence type="ECO:0000313" key="1">
    <source>
        <dbReference type="EMBL" id="EDM03124.1"/>
    </source>
</evidence>
<dbReference type="AlphaFoldDB" id="A6HAR9"/>
<protein>
    <submittedName>
        <fullName evidence="1">RCG63464</fullName>
    </submittedName>
</protein>
<proteinExistence type="predicted"/>